<dbReference type="AlphaFoldDB" id="A0AAD4SIE6"/>
<comment type="caution">
    <text evidence="2">The sequence shown here is derived from an EMBL/GenBank/DDBJ whole genome shotgun (WGS) entry which is preliminary data.</text>
</comment>
<protein>
    <recommendedName>
        <fullName evidence="4">SnoaL-like domain-containing protein</fullName>
    </recommendedName>
</protein>
<accession>A0AAD4SIE6</accession>
<dbReference type="PANTHER" id="PTHR33698">
    <property type="entry name" value="NUCLEAR TRANSPORT FACTOR 2 (NTF2)-LIKE PROTEIN"/>
    <property type="match status" value="1"/>
</dbReference>
<reference evidence="2" key="1">
    <citation type="submission" date="2022-04" db="EMBL/GenBank/DDBJ databases">
        <title>A functionally conserved STORR gene fusion in Papaver species that diverged 16.8 million years ago.</title>
        <authorList>
            <person name="Catania T."/>
        </authorList>
    </citation>
    <scope>NUCLEOTIDE SEQUENCE</scope>
    <source>
        <strain evidence="2">S-188037</strain>
    </source>
</reference>
<gene>
    <name evidence="2" type="ORF">MKW98_010713</name>
</gene>
<dbReference type="Proteomes" id="UP001202328">
    <property type="component" value="Unassembled WGS sequence"/>
</dbReference>
<evidence type="ECO:0000313" key="3">
    <source>
        <dbReference type="Proteomes" id="UP001202328"/>
    </source>
</evidence>
<evidence type="ECO:0000313" key="2">
    <source>
        <dbReference type="EMBL" id="KAI3907363.1"/>
    </source>
</evidence>
<dbReference type="PANTHER" id="PTHR33698:SF6">
    <property type="entry name" value="TRANSMEMBRANE PROTEIN"/>
    <property type="match status" value="1"/>
</dbReference>
<organism evidence="2 3">
    <name type="scientific">Papaver atlanticum</name>
    <dbReference type="NCBI Taxonomy" id="357466"/>
    <lineage>
        <taxon>Eukaryota</taxon>
        <taxon>Viridiplantae</taxon>
        <taxon>Streptophyta</taxon>
        <taxon>Embryophyta</taxon>
        <taxon>Tracheophyta</taxon>
        <taxon>Spermatophyta</taxon>
        <taxon>Magnoliopsida</taxon>
        <taxon>Ranunculales</taxon>
        <taxon>Papaveraceae</taxon>
        <taxon>Papaveroideae</taxon>
        <taxon>Papaver</taxon>
    </lineage>
</organism>
<name>A0AAD4SIE6_9MAGN</name>
<feature type="transmembrane region" description="Helical" evidence="1">
    <location>
        <begin position="249"/>
        <end position="268"/>
    </location>
</feature>
<keyword evidence="1" id="KW-1133">Transmembrane helix</keyword>
<sequence length="269" mass="30742">MGSVITPSSHFFPKLFSKSSFTDNQNSSSTLKPIHKKLLTDTHASLVFQPPPLLAANNGKRNSLSRNGESLVVTFGTKNGFGEEDNRALETVLKLYTAIKQRNVGELSDIIGDECRCVCNFFSYFHSFYGKKQVLEFFRFLLEYLGKNIEFVVRPTLHDGMNVGVSWKLVWDKKHDVPLGKGISFYMCHVYHGKMVIRNVEMFLEPLVHIEPLQLKVIGFVMAILDKWGWNKEIQSWHKIRSNIKEKRALYLSSTLAVTVVFLFMIGLC</sequence>
<dbReference type="EMBL" id="JAJJMB010010620">
    <property type="protein sequence ID" value="KAI3907363.1"/>
    <property type="molecule type" value="Genomic_DNA"/>
</dbReference>
<evidence type="ECO:0000256" key="1">
    <source>
        <dbReference type="SAM" id="Phobius"/>
    </source>
</evidence>
<keyword evidence="3" id="KW-1185">Reference proteome</keyword>
<proteinExistence type="predicted"/>
<dbReference type="InterPro" id="IPR032710">
    <property type="entry name" value="NTF2-like_dom_sf"/>
</dbReference>
<evidence type="ECO:0008006" key="4">
    <source>
        <dbReference type="Google" id="ProtNLM"/>
    </source>
</evidence>
<keyword evidence="1" id="KW-0472">Membrane</keyword>
<keyword evidence="1" id="KW-0812">Transmembrane</keyword>
<dbReference type="SUPFAM" id="SSF54427">
    <property type="entry name" value="NTF2-like"/>
    <property type="match status" value="1"/>
</dbReference>